<reference evidence="1 2" key="1">
    <citation type="submission" date="2017-04" db="EMBL/GenBank/DDBJ databases">
        <title>Genome Sequence of Marinobacter salarius strain SMR5 Isolated from a culture of the Diatom Skeletonema marinoi.</title>
        <authorList>
            <person name="Topel M."/>
            <person name="Pinder M.I.M."/>
            <person name="Johansson O.N."/>
            <person name="Kourtchenko O."/>
            <person name="Godhe A."/>
            <person name="Clarke A.K."/>
        </authorList>
    </citation>
    <scope>NUCLEOTIDE SEQUENCE [LARGE SCALE GENOMIC DNA]</scope>
    <source>
        <strain evidence="1 2">SMR5</strain>
        <plasmid evidence="2">Plasmid psmr5</plasmid>
    </source>
</reference>
<geneLocation type="plasmid" evidence="2">
    <name>psmr5</name>
</geneLocation>
<dbReference type="EMBL" id="CP020932">
    <property type="protein sequence ID" value="ARM86306.1"/>
    <property type="molecule type" value="Genomic_DNA"/>
</dbReference>
<organism evidence="1 2">
    <name type="scientific">Marinobacter salarius</name>
    <dbReference type="NCBI Taxonomy" id="1420917"/>
    <lineage>
        <taxon>Bacteria</taxon>
        <taxon>Pseudomonadati</taxon>
        <taxon>Pseudomonadota</taxon>
        <taxon>Gammaproteobacteria</taxon>
        <taxon>Pseudomonadales</taxon>
        <taxon>Marinobacteraceae</taxon>
        <taxon>Marinobacter</taxon>
    </lineage>
</organism>
<proteinExistence type="predicted"/>
<dbReference type="GeneID" id="77258181"/>
<sequence>MPEQPTLTLSQFIHACRRDHFSNLSDSHLAIRASECGAFGDVLIFPGDQVAGVNPRSNHYWVRVADFEASGAFEYVAEKLYSYAVSRGVLKPAPVPGLSLVRSMTMTPSQMPRQA</sequence>
<gene>
    <name evidence="1" type="ORF">MARSALSMR5_04289</name>
</gene>
<dbReference type="RefSeq" id="WP_085682256.1">
    <property type="nucleotide sequence ID" value="NZ_CP020932.1"/>
</dbReference>
<evidence type="ECO:0000313" key="1">
    <source>
        <dbReference type="EMBL" id="ARM86306.1"/>
    </source>
</evidence>
<keyword evidence="1" id="KW-0614">Plasmid</keyword>
<evidence type="ECO:0000313" key="2">
    <source>
        <dbReference type="Proteomes" id="UP000193100"/>
    </source>
</evidence>
<dbReference type="Proteomes" id="UP000193100">
    <property type="component" value="Plasmid pSMR5"/>
</dbReference>
<dbReference type="AlphaFoldDB" id="A0A1W6KFV2"/>
<name>A0A1W6KFV2_9GAMM</name>
<accession>A0A1W6KFV2</accession>
<protein>
    <submittedName>
        <fullName evidence="1">Uncharacterized protein</fullName>
    </submittedName>
</protein>